<sequence>MVLKLHGFFMSTCTRRVAMVLHEKNVPFEFVPVDITKGEQKKPEYLEKHPFGVVPYLDDDGFILYESRAICQYIAIKYANQGTPLIPTDPKEYALYLQAASTELTHFNDLAERAVIEKVFKPMRGAATDMAVYEGLLKSLDSKLDVYDKILSKQKYLAGNEVTLADLYHIPFGVMLGMGGSDIMTSKPNVKRWFEAICARPAWQAVKDGVKSTA</sequence>
<dbReference type="Gene3D" id="3.40.30.10">
    <property type="entry name" value="Glutaredoxin"/>
    <property type="match status" value="1"/>
</dbReference>
<dbReference type="InterPro" id="IPR036282">
    <property type="entry name" value="Glutathione-S-Trfase_C_sf"/>
</dbReference>
<dbReference type="InterPro" id="IPR036249">
    <property type="entry name" value="Thioredoxin-like_sf"/>
</dbReference>
<dbReference type="FunFam" id="3.40.30.10:FF:000016">
    <property type="entry name" value="Glutathione S-transferase F2"/>
    <property type="match status" value="1"/>
</dbReference>
<dbReference type="SUPFAM" id="SSF47616">
    <property type="entry name" value="GST C-terminal domain-like"/>
    <property type="match status" value="1"/>
</dbReference>
<organism evidence="7 8">
    <name type="scientific">Pholiota conissans</name>
    <dbReference type="NCBI Taxonomy" id="109636"/>
    <lineage>
        <taxon>Eukaryota</taxon>
        <taxon>Fungi</taxon>
        <taxon>Dikarya</taxon>
        <taxon>Basidiomycota</taxon>
        <taxon>Agaricomycotina</taxon>
        <taxon>Agaricomycetes</taxon>
        <taxon>Agaricomycetidae</taxon>
        <taxon>Agaricales</taxon>
        <taxon>Agaricineae</taxon>
        <taxon>Strophariaceae</taxon>
        <taxon>Pholiota</taxon>
    </lineage>
</organism>
<proteinExistence type="inferred from homology"/>
<dbReference type="InterPro" id="IPR004045">
    <property type="entry name" value="Glutathione_S-Trfase_N"/>
</dbReference>
<dbReference type="SUPFAM" id="SSF52833">
    <property type="entry name" value="Thioredoxin-like"/>
    <property type="match status" value="1"/>
</dbReference>
<evidence type="ECO:0000256" key="4">
    <source>
        <dbReference type="ARBA" id="ARBA00047960"/>
    </source>
</evidence>
<dbReference type="CDD" id="cd03053">
    <property type="entry name" value="GST_N_Phi"/>
    <property type="match status" value="1"/>
</dbReference>
<comment type="similarity">
    <text evidence="1">Belongs to the GST superfamily. Phi family.</text>
</comment>
<dbReference type="GO" id="GO:0043295">
    <property type="term" value="F:glutathione binding"/>
    <property type="evidence" value="ECO:0007669"/>
    <property type="project" value="TreeGrafter"/>
</dbReference>
<dbReference type="FunFam" id="1.20.1050.10:FF:000004">
    <property type="entry name" value="Glutathione S-transferase F2"/>
    <property type="match status" value="1"/>
</dbReference>
<evidence type="ECO:0000313" key="8">
    <source>
        <dbReference type="Proteomes" id="UP000807469"/>
    </source>
</evidence>
<comment type="catalytic activity">
    <reaction evidence="4">
        <text>RX + glutathione = an S-substituted glutathione + a halide anion + H(+)</text>
        <dbReference type="Rhea" id="RHEA:16437"/>
        <dbReference type="ChEBI" id="CHEBI:15378"/>
        <dbReference type="ChEBI" id="CHEBI:16042"/>
        <dbReference type="ChEBI" id="CHEBI:17792"/>
        <dbReference type="ChEBI" id="CHEBI:57925"/>
        <dbReference type="ChEBI" id="CHEBI:90779"/>
        <dbReference type="EC" id="2.5.1.18"/>
    </reaction>
</comment>
<dbReference type="PANTHER" id="PTHR43900:SF3">
    <property type="entry name" value="GLUTATHIONE S-TRANSFERASE RHO"/>
    <property type="match status" value="1"/>
</dbReference>
<reference evidence="7" key="1">
    <citation type="submission" date="2020-11" db="EMBL/GenBank/DDBJ databases">
        <authorList>
            <consortium name="DOE Joint Genome Institute"/>
            <person name="Ahrendt S."/>
            <person name="Riley R."/>
            <person name="Andreopoulos W."/>
            <person name="Labutti K."/>
            <person name="Pangilinan J."/>
            <person name="Ruiz-Duenas F.J."/>
            <person name="Barrasa J.M."/>
            <person name="Sanchez-Garcia M."/>
            <person name="Camarero S."/>
            <person name="Miyauchi S."/>
            <person name="Serrano A."/>
            <person name="Linde D."/>
            <person name="Babiker R."/>
            <person name="Drula E."/>
            <person name="Ayuso-Fernandez I."/>
            <person name="Pacheco R."/>
            <person name="Padilla G."/>
            <person name="Ferreira P."/>
            <person name="Barriuso J."/>
            <person name="Kellner H."/>
            <person name="Castanera R."/>
            <person name="Alfaro M."/>
            <person name="Ramirez L."/>
            <person name="Pisabarro A.G."/>
            <person name="Kuo A."/>
            <person name="Tritt A."/>
            <person name="Lipzen A."/>
            <person name="He G."/>
            <person name="Yan M."/>
            <person name="Ng V."/>
            <person name="Cullen D."/>
            <person name="Martin F."/>
            <person name="Rosso M.-N."/>
            <person name="Henrissat B."/>
            <person name="Hibbett D."/>
            <person name="Martinez A.T."/>
            <person name="Grigoriev I.V."/>
        </authorList>
    </citation>
    <scope>NUCLEOTIDE SEQUENCE</scope>
    <source>
        <strain evidence="7">CIRM-BRFM 674</strain>
    </source>
</reference>
<dbReference type="SFLD" id="SFLDG01154">
    <property type="entry name" value="Main.5:_Phi-like"/>
    <property type="match status" value="1"/>
</dbReference>
<accession>A0A9P5YUQ6</accession>
<evidence type="ECO:0000256" key="1">
    <source>
        <dbReference type="ARBA" id="ARBA00010128"/>
    </source>
</evidence>
<evidence type="ECO:0000256" key="2">
    <source>
        <dbReference type="ARBA" id="ARBA00012452"/>
    </source>
</evidence>
<dbReference type="EMBL" id="MU155312">
    <property type="protein sequence ID" value="KAF9475962.1"/>
    <property type="molecule type" value="Genomic_DNA"/>
</dbReference>
<dbReference type="PROSITE" id="PS50405">
    <property type="entry name" value="GST_CTER"/>
    <property type="match status" value="1"/>
</dbReference>
<dbReference type="GO" id="GO:0005737">
    <property type="term" value="C:cytoplasm"/>
    <property type="evidence" value="ECO:0007669"/>
    <property type="project" value="TreeGrafter"/>
</dbReference>
<evidence type="ECO:0000259" key="5">
    <source>
        <dbReference type="PROSITE" id="PS50404"/>
    </source>
</evidence>
<dbReference type="AlphaFoldDB" id="A0A9P5YUQ6"/>
<dbReference type="InterPro" id="IPR040079">
    <property type="entry name" value="Glutathione_S-Trfase"/>
</dbReference>
<evidence type="ECO:0000259" key="6">
    <source>
        <dbReference type="PROSITE" id="PS50405"/>
    </source>
</evidence>
<dbReference type="GO" id="GO:0004364">
    <property type="term" value="F:glutathione transferase activity"/>
    <property type="evidence" value="ECO:0007669"/>
    <property type="project" value="UniProtKB-EC"/>
</dbReference>
<dbReference type="InterPro" id="IPR010987">
    <property type="entry name" value="Glutathione-S-Trfase_C-like"/>
</dbReference>
<dbReference type="GO" id="GO:0009636">
    <property type="term" value="P:response to toxic substance"/>
    <property type="evidence" value="ECO:0007669"/>
    <property type="project" value="UniProtKB-ARBA"/>
</dbReference>
<feature type="domain" description="GST C-terminal" evidence="6">
    <location>
        <begin position="89"/>
        <end position="214"/>
    </location>
</feature>
<dbReference type="SFLD" id="SFLDS00019">
    <property type="entry name" value="Glutathione_Transferase_(cytos"/>
    <property type="match status" value="1"/>
</dbReference>
<dbReference type="GO" id="GO:0006749">
    <property type="term" value="P:glutathione metabolic process"/>
    <property type="evidence" value="ECO:0007669"/>
    <property type="project" value="TreeGrafter"/>
</dbReference>
<name>A0A9P5YUQ6_9AGAR</name>
<dbReference type="Proteomes" id="UP000807469">
    <property type="component" value="Unassembled WGS sequence"/>
</dbReference>
<evidence type="ECO:0000313" key="7">
    <source>
        <dbReference type="EMBL" id="KAF9475962.1"/>
    </source>
</evidence>
<gene>
    <name evidence="7" type="ORF">BDN70DRAFT_883056</name>
</gene>
<dbReference type="Pfam" id="PF00043">
    <property type="entry name" value="GST_C"/>
    <property type="match status" value="1"/>
</dbReference>
<dbReference type="SFLD" id="SFLDG00358">
    <property type="entry name" value="Main_(cytGST)"/>
    <property type="match status" value="1"/>
</dbReference>
<dbReference type="Gene3D" id="1.20.1050.10">
    <property type="match status" value="1"/>
</dbReference>
<dbReference type="Pfam" id="PF13417">
    <property type="entry name" value="GST_N_3"/>
    <property type="match status" value="1"/>
</dbReference>
<evidence type="ECO:0000256" key="3">
    <source>
        <dbReference type="ARBA" id="ARBA00022679"/>
    </source>
</evidence>
<dbReference type="OrthoDB" id="249703at2759"/>
<dbReference type="EC" id="2.5.1.18" evidence="2"/>
<dbReference type="PANTHER" id="PTHR43900">
    <property type="entry name" value="GLUTATHIONE S-TRANSFERASE RHO"/>
    <property type="match status" value="1"/>
</dbReference>
<keyword evidence="8" id="KW-1185">Reference proteome</keyword>
<keyword evidence="3" id="KW-0808">Transferase</keyword>
<comment type="caution">
    <text evidence="7">The sequence shown here is derived from an EMBL/GenBank/DDBJ whole genome shotgun (WGS) entry which is preliminary data.</text>
</comment>
<dbReference type="PROSITE" id="PS50404">
    <property type="entry name" value="GST_NTER"/>
    <property type="match status" value="1"/>
</dbReference>
<feature type="domain" description="GST N-terminal" evidence="5">
    <location>
        <begin position="1"/>
        <end position="82"/>
    </location>
</feature>
<dbReference type="InterPro" id="IPR004046">
    <property type="entry name" value="GST_C"/>
</dbReference>
<protein>
    <recommendedName>
        <fullName evidence="2">glutathione transferase</fullName>
        <ecNumber evidence="2">2.5.1.18</ecNumber>
    </recommendedName>
</protein>